<reference evidence="1" key="1">
    <citation type="submission" date="2018-02" db="EMBL/GenBank/DDBJ databases">
        <title>Rhizophora mucronata_Transcriptome.</title>
        <authorList>
            <person name="Meera S.P."/>
            <person name="Sreeshan A."/>
            <person name="Augustine A."/>
        </authorList>
    </citation>
    <scope>NUCLEOTIDE SEQUENCE</scope>
    <source>
        <tissue evidence="1">Leaf</tissue>
    </source>
</reference>
<organism evidence="1">
    <name type="scientific">Rhizophora mucronata</name>
    <name type="common">Asiatic mangrove</name>
    <dbReference type="NCBI Taxonomy" id="61149"/>
    <lineage>
        <taxon>Eukaryota</taxon>
        <taxon>Viridiplantae</taxon>
        <taxon>Streptophyta</taxon>
        <taxon>Embryophyta</taxon>
        <taxon>Tracheophyta</taxon>
        <taxon>Spermatophyta</taxon>
        <taxon>Magnoliopsida</taxon>
        <taxon>eudicotyledons</taxon>
        <taxon>Gunneridae</taxon>
        <taxon>Pentapetalae</taxon>
        <taxon>rosids</taxon>
        <taxon>fabids</taxon>
        <taxon>Malpighiales</taxon>
        <taxon>Rhizophoraceae</taxon>
        <taxon>Rhizophora</taxon>
    </lineage>
</organism>
<name>A0A2P2QL47_RHIMU</name>
<proteinExistence type="predicted"/>
<evidence type="ECO:0000313" key="1">
    <source>
        <dbReference type="EMBL" id="MBX67708.1"/>
    </source>
</evidence>
<dbReference type="EMBL" id="GGEC01087224">
    <property type="protein sequence ID" value="MBX67708.1"/>
    <property type="molecule type" value="Transcribed_RNA"/>
</dbReference>
<sequence>MLQIIQNPNDTVRRDKPETNLVTGSDFQSDFLLTKLGELGRFDCKPINLAGAVLFKLCEDKFNILWECRLQYCT</sequence>
<accession>A0A2P2QL47</accession>
<protein>
    <submittedName>
        <fullName evidence="1">Uncharacterized protein</fullName>
    </submittedName>
</protein>
<dbReference type="AlphaFoldDB" id="A0A2P2QL47"/>